<dbReference type="SUPFAM" id="SSF54695">
    <property type="entry name" value="POZ domain"/>
    <property type="match status" value="1"/>
</dbReference>
<dbReference type="PANTHER" id="PTHR23110:SF99">
    <property type="entry name" value="BROAD-COMPLEX CORE PROTEIN ISOFORM 6"/>
    <property type="match status" value="1"/>
</dbReference>
<evidence type="ECO:0000313" key="4">
    <source>
        <dbReference type="EMBL" id="KAF0310754.1"/>
    </source>
</evidence>
<dbReference type="PANTHER" id="PTHR23110">
    <property type="entry name" value="BTB DOMAIN TRANSCRIPTION FACTOR"/>
    <property type="match status" value="1"/>
</dbReference>
<gene>
    <name evidence="3" type="primary">br_45</name>
    <name evidence="4" type="synonym">ZNF646_2</name>
    <name evidence="4" type="ORF">FJT64_001950</name>
    <name evidence="3" type="ORF">FJT64_025074</name>
</gene>
<name>A0A6A4WLX8_AMPAM</name>
<evidence type="ECO:0000313" key="3">
    <source>
        <dbReference type="EMBL" id="KAF0302901.1"/>
    </source>
</evidence>
<dbReference type="GO" id="GO:0005634">
    <property type="term" value="C:nucleus"/>
    <property type="evidence" value="ECO:0007669"/>
    <property type="project" value="TreeGrafter"/>
</dbReference>
<dbReference type="Proteomes" id="UP000440578">
    <property type="component" value="Unassembled WGS sequence"/>
</dbReference>
<evidence type="ECO:0000256" key="1">
    <source>
        <dbReference type="ARBA" id="ARBA00023242"/>
    </source>
</evidence>
<proteinExistence type="predicted"/>
<organism evidence="3 5">
    <name type="scientific">Amphibalanus amphitrite</name>
    <name type="common">Striped barnacle</name>
    <name type="synonym">Balanus amphitrite</name>
    <dbReference type="NCBI Taxonomy" id="1232801"/>
    <lineage>
        <taxon>Eukaryota</taxon>
        <taxon>Metazoa</taxon>
        <taxon>Ecdysozoa</taxon>
        <taxon>Arthropoda</taxon>
        <taxon>Crustacea</taxon>
        <taxon>Multicrustacea</taxon>
        <taxon>Cirripedia</taxon>
        <taxon>Thoracica</taxon>
        <taxon>Thoracicalcarea</taxon>
        <taxon>Balanomorpha</taxon>
        <taxon>Balanoidea</taxon>
        <taxon>Balanidae</taxon>
        <taxon>Amphibalaninae</taxon>
        <taxon>Amphibalanus</taxon>
    </lineage>
</organism>
<dbReference type="SMART" id="SM00225">
    <property type="entry name" value="BTB"/>
    <property type="match status" value="1"/>
</dbReference>
<dbReference type="EMBL" id="VIIS01000292">
    <property type="protein sequence ID" value="KAF0310756.1"/>
    <property type="molecule type" value="Genomic_DNA"/>
</dbReference>
<dbReference type="InterPro" id="IPR011333">
    <property type="entry name" value="SKP1/BTB/POZ_sf"/>
</dbReference>
<dbReference type="InterPro" id="IPR000210">
    <property type="entry name" value="BTB/POZ_dom"/>
</dbReference>
<evidence type="ECO:0000259" key="2">
    <source>
        <dbReference type="PROSITE" id="PS50097"/>
    </source>
</evidence>
<dbReference type="PROSITE" id="PS50097">
    <property type="entry name" value="BTB"/>
    <property type="match status" value="1"/>
</dbReference>
<dbReference type="GO" id="GO:0006357">
    <property type="term" value="P:regulation of transcription by RNA polymerase II"/>
    <property type="evidence" value="ECO:0007669"/>
    <property type="project" value="TreeGrafter"/>
</dbReference>
<dbReference type="EMBL" id="VIIS01001001">
    <property type="protein sequence ID" value="KAF0302904.1"/>
    <property type="molecule type" value="Genomic_DNA"/>
</dbReference>
<dbReference type="EMBL" id="VIIS01000292">
    <property type="protein sequence ID" value="KAF0310754.1"/>
    <property type="molecule type" value="Genomic_DNA"/>
</dbReference>
<dbReference type="EMBL" id="VIIS01001001">
    <property type="protein sequence ID" value="KAF0302907.1"/>
    <property type="molecule type" value="Genomic_DNA"/>
</dbReference>
<dbReference type="EMBL" id="VIIS01001001">
    <property type="protein sequence ID" value="KAF0302902.1"/>
    <property type="molecule type" value="Genomic_DNA"/>
</dbReference>
<reference evidence="3 5" key="1">
    <citation type="submission" date="2019-07" db="EMBL/GenBank/DDBJ databases">
        <title>Draft genome assembly of a fouling barnacle, Amphibalanus amphitrite (Darwin, 1854): The first reference genome for Thecostraca.</title>
        <authorList>
            <person name="Kim W."/>
        </authorList>
    </citation>
    <scope>NUCLEOTIDE SEQUENCE [LARGE SCALE GENOMIC DNA]</scope>
    <source>
        <strain evidence="3">SNU_AA5</strain>
        <tissue evidence="3">Soma without cirri and trophi</tissue>
    </source>
</reference>
<protein>
    <submittedName>
        <fullName evidence="3">Broad-complex core protein isoforms 1/2/3/4/5</fullName>
    </submittedName>
</protein>
<keyword evidence="1" id="KW-0539">Nucleus</keyword>
<accession>A0A6A4WLX8</accession>
<sequence length="136" mass="15595">MKMDAATQKFCLQWNDFKGIVTSALYNLRNDEDFVDVTLCCEGRQIKAHRMMLSACSPYFKEVLKGNPCQHPVFFLKDVSYFDISSIIEFIYTGEVNVGQSNLSSFLKTAEMLQVKGLANQDKDRKVERIMAMMDL</sequence>
<dbReference type="EMBL" id="VIIS01000292">
    <property type="protein sequence ID" value="KAF0310755.1"/>
    <property type="molecule type" value="Genomic_DNA"/>
</dbReference>
<evidence type="ECO:0000313" key="5">
    <source>
        <dbReference type="Proteomes" id="UP000440578"/>
    </source>
</evidence>
<dbReference type="Gene3D" id="3.30.710.10">
    <property type="entry name" value="Potassium Channel Kv1.1, Chain A"/>
    <property type="match status" value="1"/>
</dbReference>
<dbReference type="CDD" id="cd18315">
    <property type="entry name" value="BTB_POZ_BAB-like"/>
    <property type="match status" value="1"/>
</dbReference>
<dbReference type="OrthoDB" id="10261408at2759"/>
<dbReference type="EMBL" id="VIIS01001001">
    <property type="protein sequence ID" value="KAF0302901.1"/>
    <property type="molecule type" value="Genomic_DNA"/>
</dbReference>
<feature type="domain" description="BTB" evidence="2">
    <location>
        <begin position="35"/>
        <end position="100"/>
    </location>
</feature>
<dbReference type="InterPro" id="IPR051095">
    <property type="entry name" value="Dros_DevTransReg"/>
</dbReference>
<dbReference type="AlphaFoldDB" id="A0A6A4WLX8"/>
<dbReference type="Pfam" id="PF00651">
    <property type="entry name" value="BTB"/>
    <property type="match status" value="1"/>
</dbReference>
<comment type="caution">
    <text evidence="3">The sequence shown here is derived from an EMBL/GenBank/DDBJ whole genome shotgun (WGS) entry which is preliminary data.</text>
</comment>
<keyword evidence="5" id="KW-1185">Reference proteome</keyword>